<reference evidence="4 5" key="1">
    <citation type="submission" date="2018-08" db="EMBL/GenBank/DDBJ databases">
        <title>Genomic Encyclopedia of Archaeal and Bacterial Type Strains, Phase II (KMG-II): from individual species to whole genera.</title>
        <authorList>
            <person name="Goeker M."/>
        </authorList>
    </citation>
    <scope>NUCLEOTIDE SEQUENCE [LARGE SCALE GENOMIC DNA]</scope>
    <source>
        <strain evidence="4 5">DSM 17099</strain>
    </source>
</reference>
<evidence type="ECO:0000256" key="2">
    <source>
        <dbReference type="ARBA" id="ARBA00022691"/>
    </source>
</evidence>
<dbReference type="AlphaFoldDB" id="A0A3D9XD99"/>
<proteinExistence type="predicted"/>
<dbReference type="Pfam" id="PF05175">
    <property type="entry name" value="MTS"/>
    <property type="match status" value="1"/>
</dbReference>
<keyword evidence="2" id="KW-0949">S-adenosyl-L-methionine</keyword>
<organism evidence="4 5">
    <name type="scientific">Paracoccus versutus</name>
    <name type="common">Thiobacillus versutus</name>
    <dbReference type="NCBI Taxonomy" id="34007"/>
    <lineage>
        <taxon>Bacteria</taxon>
        <taxon>Pseudomonadati</taxon>
        <taxon>Pseudomonadota</taxon>
        <taxon>Alphaproteobacteria</taxon>
        <taxon>Rhodobacterales</taxon>
        <taxon>Paracoccaceae</taxon>
        <taxon>Paracoccus</taxon>
    </lineage>
</organism>
<comment type="caution">
    <text evidence="4">The sequence shown here is derived from an EMBL/GenBank/DDBJ whole genome shotgun (WGS) entry which is preliminary data.</text>
</comment>
<keyword evidence="1 4" id="KW-0489">Methyltransferase</keyword>
<dbReference type="PROSITE" id="PS00092">
    <property type="entry name" value="N6_MTASE"/>
    <property type="match status" value="1"/>
</dbReference>
<dbReference type="Gene3D" id="3.40.50.150">
    <property type="entry name" value="Vaccinia Virus protein VP39"/>
    <property type="match status" value="1"/>
</dbReference>
<dbReference type="CDD" id="cd02440">
    <property type="entry name" value="AdoMet_MTases"/>
    <property type="match status" value="1"/>
</dbReference>
<evidence type="ECO:0000313" key="4">
    <source>
        <dbReference type="EMBL" id="REF68535.1"/>
    </source>
</evidence>
<dbReference type="GO" id="GO:0003676">
    <property type="term" value="F:nucleic acid binding"/>
    <property type="evidence" value="ECO:0007669"/>
    <property type="project" value="InterPro"/>
</dbReference>
<evidence type="ECO:0000313" key="5">
    <source>
        <dbReference type="Proteomes" id="UP000256941"/>
    </source>
</evidence>
<sequence length="252" mass="26363">MTELREDGFLGGRLRIAQPARGYRAGADAVMLAAACPARPGDSVLELGCGAGVAMLCLGVRVPGLRLAGLELQPAYAELARRNAAANAIPAELHEGDLARMPTALRGQSFDHVIANPPYFTGGPPAPDAGRGRARHEATPLPLWIEAGLRRLRPGGWLTLIQRAARLAEILAALSPLAGAITILPVAAREGREAGRVIACARKGARAPLRLLSPFVMHAKPSHSGDEEDLTKAAQAVLREGAALSLGGPNFR</sequence>
<keyword evidence="1 4" id="KW-0808">Transferase</keyword>
<protein>
    <submittedName>
        <fullName evidence="4">tRNA1(Val) A37 N6-methylase TrmN6</fullName>
    </submittedName>
</protein>
<dbReference type="SUPFAM" id="SSF53335">
    <property type="entry name" value="S-adenosyl-L-methionine-dependent methyltransferases"/>
    <property type="match status" value="1"/>
</dbReference>
<dbReference type="PANTHER" id="PTHR47739:SF1">
    <property type="entry name" value="TRNA1(VAL) (ADENINE(37)-N6)-METHYLTRANSFERASE"/>
    <property type="match status" value="1"/>
</dbReference>
<dbReference type="InterPro" id="IPR050210">
    <property type="entry name" value="tRNA_Adenine-N(6)_MTase"/>
</dbReference>
<dbReference type="InterPro" id="IPR002052">
    <property type="entry name" value="DNA_methylase_N6_adenine_CS"/>
</dbReference>
<evidence type="ECO:0000259" key="3">
    <source>
        <dbReference type="Pfam" id="PF05175"/>
    </source>
</evidence>
<dbReference type="InterPro" id="IPR029063">
    <property type="entry name" value="SAM-dependent_MTases_sf"/>
</dbReference>
<gene>
    <name evidence="4" type="ORF">BDD41_3597</name>
</gene>
<dbReference type="GO" id="GO:0008170">
    <property type="term" value="F:N-methyltransferase activity"/>
    <property type="evidence" value="ECO:0007669"/>
    <property type="project" value="UniProtKB-ARBA"/>
</dbReference>
<feature type="domain" description="Methyltransferase small" evidence="3">
    <location>
        <begin position="31"/>
        <end position="123"/>
    </location>
</feature>
<accession>A0A3D9XD99</accession>
<dbReference type="Proteomes" id="UP000256941">
    <property type="component" value="Unassembled WGS sequence"/>
</dbReference>
<dbReference type="GO" id="GO:0008757">
    <property type="term" value="F:S-adenosylmethionine-dependent methyltransferase activity"/>
    <property type="evidence" value="ECO:0007669"/>
    <property type="project" value="UniProtKB-ARBA"/>
</dbReference>
<dbReference type="GO" id="GO:0032259">
    <property type="term" value="P:methylation"/>
    <property type="evidence" value="ECO:0007669"/>
    <property type="project" value="UniProtKB-KW"/>
</dbReference>
<dbReference type="PANTHER" id="PTHR47739">
    <property type="entry name" value="TRNA1(VAL) (ADENINE(37)-N6)-METHYLTRANSFERASE"/>
    <property type="match status" value="1"/>
</dbReference>
<evidence type="ECO:0000256" key="1">
    <source>
        <dbReference type="ARBA" id="ARBA00022603"/>
    </source>
</evidence>
<dbReference type="RefSeq" id="WP_116222563.1">
    <property type="nucleotide sequence ID" value="NZ_CP038197.1"/>
</dbReference>
<dbReference type="EMBL" id="QTUJ01000003">
    <property type="protein sequence ID" value="REF68535.1"/>
    <property type="molecule type" value="Genomic_DNA"/>
</dbReference>
<name>A0A3D9XD99_PARVE</name>
<dbReference type="InterPro" id="IPR007848">
    <property type="entry name" value="Small_mtfrase_dom"/>
</dbReference>